<dbReference type="UniPathway" id="UPA00358">
    <property type="reaction ID" value="UER00476"/>
</dbReference>
<comment type="similarity">
    <text evidence="5">Belongs to the KdsB family.</text>
</comment>
<dbReference type="NCBIfam" id="NF003952">
    <property type="entry name" value="PRK05450.1-5"/>
    <property type="match status" value="1"/>
</dbReference>
<dbReference type="NCBIfam" id="NF003950">
    <property type="entry name" value="PRK05450.1-3"/>
    <property type="match status" value="1"/>
</dbReference>
<dbReference type="GO" id="GO:0008690">
    <property type="term" value="F:3-deoxy-manno-octulosonate cytidylyltransferase activity"/>
    <property type="evidence" value="ECO:0007669"/>
    <property type="project" value="UniProtKB-UniRule"/>
</dbReference>
<sequence>MTASTLRKSNEKCILVIPARRQSTRLRDKMLLRETGKTLLEHTYSAAREAKNLDAVYIATDDEDIATEARRFGAEVVMTSNDCPSGTDRVAEVARAIPNAEIIINLQGDEPETDPQAIDQLASLLKSHPECAMATLAAPIRDRESLEDPAAVKVVFDNQGRAMYFSRSPIPHPREWHDSLVTAEPATFFLHIGIYAYRRELLLRFAGLPVGRTEQIEKLEQLRILEQGEAILIGQIDHATRGIDTPEDYAAFVARHQARLPLVA</sequence>
<accession>A0A5B9QK59</accession>
<comment type="subcellular location">
    <subcellularLocation>
        <location evidence="5">Cytoplasm</location>
    </subcellularLocation>
    <subcellularLocation>
        <location evidence="1">Membrane</location>
    </subcellularLocation>
</comment>
<dbReference type="OrthoDB" id="9815559at2"/>
<dbReference type="GO" id="GO:0033468">
    <property type="term" value="P:CMP-keto-3-deoxy-D-manno-octulosonic acid biosynthetic process"/>
    <property type="evidence" value="ECO:0007669"/>
    <property type="project" value="UniProtKB-UniRule"/>
</dbReference>
<dbReference type="Proteomes" id="UP000323917">
    <property type="component" value="Chromosome"/>
</dbReference>
<evidence type="ECO:0000256" key="5">
    <source>
        <dbReference type="HAMAP-Rule" id="MF_00057"/>
    </source>
</evidence>
<dbReference type="CDD" id="cd02517">
    <property type="entry name" value="CMP-KDO-Synthetase"/>
    <property type="match status" value="1"/>
</dbReference>
<keyword evidence="3 5" id="KW-0548">Nucleotidyltransferase</keyword>
<dbReference type="KEGG" id="bgok:Pr1d_18210"/>
<keyword evidence="7" id="KW-1185">Reference proteome</keyword>
<dbReference type="Pfam" id="PF02348">
    <property type="entry name" value="CTP_transf_3"/>
    <property type="match status" value="1"/>
</dbReference>
<name>A0A5B9QK59_9BACT</name>
<organism evidence="6 7">
    <name type="scientific">Bythopirellula goksoeyrii</name>
    <dbReference type="NCBI Taxonomy" id="1400387"/>
    <lineage>
        <taxon>Bacteria</taxon>
        <taxon>Pseudomonadati</taxon>
        <taxon>Planctomycetota</taxon>
        <taxon>Planctomycetia</taxon>
        <taxon>Pirellulales</taxon>
        <taxon>Lacipirellulaceae</taxon>
        <taxon>Bythopirellula</taxon>
    </lineage>
</organism>
<keyword evidence="4 5" id="KW-0448">Lipopolysaccharide biosynthesis</keyword>
<dbReference type="EC" id="2.7.7.38" evidence="5"/>
<dbReference type="GO" id="GO:0005829">
    <property type="term" value="C:cytosol"/>
    <property type="evidence" value="ECO:0007669"/>
    <property type="project" value="TreeGrafter"/>
</dbReference>
<dbReference type="PANTHER" id="PTHR42866">
    <property type="entry name" value="3-DEOXY-MANNO-OCTULOSONATE CYTIDYLYLTRANSFERASE"/>
    <property type="match status" value="1"/>
</dbReference>
<evidence type="ECO:0000256" key="4">
    <source>
        <dbReference type="ARBA" id="ARBA00022985"/>
    </source>
</evidence>
<dbReference type="FunFam" id="3.90.550.10:FF:000011">
    <property type="entry name" value="3-deoxy-manno-octulosonate cytidylyltransferase"/>
    <property type="match status" value="1"/>
</dbReference>
<dbReference type="InterPro" id="IPR029044">
    <property type="entry name" value="Nucleotide-diphossugar_trans"/>
</dbReference>
<dbReference type="GO" id="GO:0009103">
    <property type="term" value="P:lipopolysaccharide biosynthetic process"/>
    <property type="evidence" value="ECO:0007669"/>
    <property type="project" value="UniProtKB-UniRule"/>
</dbReference>
<evidence type="ECO:0000313" key="6">
    <source>
        <dbReference type="EMBL" id="QEG34541.1"/>
    </source>
</evidence>
<dbReference type="SUPFAM" id="SSF53448">
    <property type="entry name" value="Nucleotide-diphospho-sugar transferases"/>
    <property type="match status" value="1"/>
</dbReference>
<keyword evidence="2 5" id="KW-0808">Transferase</keyword>
<evidence type="ECO:0000256" key="1">
    <source>
        <dbReference type="ARBA" id="ARBA00004370"/>
    </source>
</evidence>
<evidence type="ECO:0000256" key="3">
    <source>
        <dbReference type="ARBA" id="ARBA00022695"/>
    </source>
</evidence>
<dbReference type="InterPro" id="IPR003329">
    <property type="entry name" value="Cytidylyl_trans"/>
</dbReference>
<protein>
    <recommendedName>
        <fullName evidence="5">3-deoxy-manno-octulosonate cytidylyltransferase</fullName>
        <ecNumber evidence="5">2.7.7.38</ecNumber>
    </recommendedName>
    <alternativeName>
        <fullName evidence="5">CMP-2-keto-3-deoxyoctulosonic acid synthase</fullName>
        <shortName evidence="5">CKS</shortName>
        <shortName evidence="5">CMP-KDO synthase</shortName>
    </alternativeName>
</protein>
<dbReference type="HAMAP" id="MF_00057">
    <property type="entry name" value="KdsB"/>
    <property type="match status" value="1"/>
</dbReference>
<dbReference type="GO" id="GO:0016020">
    <property type="term" value="C:membrane"/>
    <property type="evidence" value="ECO:0007669"/>
    <property type="project" value="UniProtKB-SubCell"/>
</dbReference>
<dbReference type="Gene3D" id="3.90.550.10">
    <property type="entry name" value="Spore Coat Polysaccharide Biosynthesis Protein SpsA, Chain A"/>
    <property type="match status" value="1"/>
</dbReference>
<dbReference type="InterPro" id="IPR004528">
    <property type="entry name" value="KdsB"/>
</dbReference>
<evidence type="ECO:0000313" key="7">
    <source>
        <dbReference type="Proteomes" id="UP000323917"/>
    </source>
</evidence>
<dbReference type="NCBIfam" id="TIGR00466">
    <property type="entry name" value="kdsB"/>
    <property type="match status" value="1"/>
</dbReference>
<comment type="pathway">
    <text evidence="5">Nucleotide-sugar biosynthesis; CMP-3-deoxy-D-manno-octulosonate biosynthesis; CMP-3-deoxy-D-manno-octulosonate from 3-deoxy-D-manno-octulosonate and CTP: step 1/1.</text>
</comment>
<reference evidence="6 7" key="1">
    <citation type="submission" date="2019-08" db="EMBL/GenBank/DDBJ databases">
        <title>Deep-cultivation of Planctomycetes and their phenomic and genomic characterization uncovers novel biology.</title>
        <authorList>
            <person name="Wiegand S."/>
            <person name="Jogler M."/>
            <person name="Boedeker C."/>
            <person name="Pinto D."/>
            <person name="Vollmers J."/>
            <person name="Rivas-Marin E."/>
            <person name="Kohn T."/>
            <person name="Peeters S.H."/>
            <person name="Heuer A."/>
            <person name="Rast P."/>
            <person name="Oberbeckmann S."/>
            <person name="Bunk B."/>
            <person name="Jeske O."/>
            <person name="Meyerdierks A."/>
            <person name="Storesund J.E."/>
            <person name="Kallscheuer N."/>
            <person name="Luecker S."/>
            <person name="Lage O.M."/>
            <person name="Pohl T."/>
            <person name="Merkel B.J."/>
            <person name="Hornburger P."/>
            <person name="Mueller R.-W."/>
            <person name="Bruemmer F."/>
            <person name="Labrenz M."/>
            <person name="Spormann A.M."/>
            <person name="Op den Camp H."/>
            <person name="Overmann J."/>
            <person name="Amann R."/>
            <person name="Jetten M.S.M."/>
            <person name="Mascher T."/>
            <person name="Medema M.H."/>
            <person name="Devos D.P."/>
            <person name="Kaster A.-K."/>
            <person name="Ovreas L."/>
            <person name="Rohde M."/>
            <person name="Galperin M.Y."/>
            <person name="Jogler C."/>
        </authorList>
    </citation>
    <scope>NUCLEOTIDE SEQUENCE [LARGE SCALE GENOMIC DNA]</scope>
    <source>
        <strain evidence="6 7">Pr1d</strain>
    </source>
</reference>
<dbReference type="EMBL" id="CP042913">
    <property type="protein sequence ID" value="QEG34541.1"/>
    <property type="molecule type" value="Genomic_DNA"/>
</dbReference>
<comment type="function">
    <text evidence="5">Activates KDO (a required 8-carbon sugar) for incorporation into bacterial lipopolysaccharide in Gram-negative bacteria.</text>
</comment>
<keyword evidence="5" id="KW-0963">Cytoplasm</keyword>
<dbReference type="NCBIfam" id="NF009905">
    <property type="entry name" value="PRK13368.1"/>
    <property type="match status" value="1"/>
</dbReference>
<dbReference type="PANTHER" id="PTHR42866:SF2">
    <property type="entry name" value="3-DEOXY-MANNO-OCTULOSONATE CYTIDYLYLTRANSFERASE, MITOCHONDRIAL"/>
    <property type="match status" value="1"/>
</dbReference>
<evidence type="ECO:0000256" key="2">
    <source>
        <dbReference type="ARBA" id="ARBA00022679"/>
    </source>
</evidence>
<dbReference type="AlphaFoldDB" id="A0A5B9QK59"/>
<dbReference type="RefSeq" id="WP_148073178.1">
    <property type="nucleotide sequence ID" value="NZ_CP042913.1"/>
</dbReference>
<comment type="catalytic activity">
    <reaction evidence="5">
        <text>3-deoxy-alpha-D-manno-oct-2-ulosonate + CTP = CMP-3-deoxy-beta-D-manno-octulosonate + diphosphate</text>
        <dbReference type="Rhea" id="RHEA:23448"/>
        <dbReference type="ChEBI" id="CHEBI:33019"/>
        <dbReference type="ChEBI" id="CHEBI:37563"/>
        <dbReference type="ChEBI" id="CHEBI:85986"/>
        <dbReference type="ChEBI" id="CHEBI:85987"/>
        <dbReference type="EC" id="2.7.7.38"/>
    </reaction>
</comment>
<gene>
    <name evidence="6" type="primary">kpsU</name>
    <name evidence="5" type="synonym">kdsB</name>
    <name evidence="6" type="ORF">Pr1d_18210</name>
</gene>
<proteinExistence type="inferred from homology"/>